<dbReference type="Gene3D" id="3.40.630.30">
    <property type="match status" value="1"/>
</dbReference>
<organism evidence="5 6">
    <name type="scientific">Rossellomorea aquimaris</name>
    <dbReference type="NCBI Taxonomy" id="189382"/>
    <lineage>
        <taxon>Bacteria</taxon>
        <taxon>Bacillati</taxon>
        <taxon>Bacillota</taxon>
        <taxon>Bacilli</taxon>
        <taxon>Bacillales</taxon>
        <taxon>Bacillaceae</taxon>
        <taxon>Rossellomorea</taxon>
    </lineage>
</organism>
<evidence type="ECO:0000259" key="4">
    <source>
        <dbReference type="PROSITE" id="PS51186"/>
    </source>
</evidence>
<dbReference type="GO" id="GO:0005737">
    <property type="term" value="C:cytoplasm"/>
    <property type="evidence" value="ECO:0007669"/>
    <property type="project" value="TreeGrafter"/>
</dbReference>
<dbReference type="PROSITE" id="PS51186">
    <property type="entry name" value="GNAT"/>
    <property type="match status" value="1"/>
</dbReference>
<accession>A0A5D4U746</accession>
<evidence type="ECO:0000313" key="5">
    <source>
        <dbReference type="EMBL" id="TYS82950.1"/>
    </source>
</evidence>
<dbReference type="GO" id="GO:0008999">
    <property type="term" value="F:protein-N-terminal-alanine acetyltransferase activity"/>
    <property type="evidence" value="ECO:0007669"/>
    <property type="project" value="TreeGrafter"/>
</dbReference>
<evidence type="ECO:0000313" key="6">
    <source>
        <dbReference type="Proteomes" id="UP000325054"/>
    </source>
</evidence>
<gene>
    <name evidence="5" type="ORF">FZC80_04860</name>
</gene>
<dbReference type="PANTHER" id="PTHR43792">
    <property type="entry name" value="GNAT FAMILY, PUTATIVE (AFU_ORTHOLOGUE AFUA_3G00765)-RELATED-RELATED"/>
    <property type="match status" value="1"/>
</dbReference>
<comment type="similarity">
    <text evidence="3">Belongs to the acetyltransferase family. RimJ subfamily.</text>
</comment>
<name>A0A5D4U746_9BACI</name>
<sequence>MFTFMIETDRLIVRPLIQEDYSAWLKGFNDRLPSQYRHDQGKMDMEECTVSWFASLVEKHQSLAKNDTAYVFGVFRKIDGEHLGMIDFSTLAREDFQWGRIGYTLHNQFWGKGFGKEAVKAALDMAFSDLKYHRVEAHINLDNHNSIQLAESVGMDFECVRKGFIYEFGEWTDNLIYFKNA</sequence>
<dbReference type="PANTHER" id="PTHR43792:SF8">
    <property type="entry name" value="[RIBOSOMAL PROTEIN US5]-ALANINE N-ACETYLTRANSFERASE"/>
    <property type="match status" value="1"/>
</dbReference>
<dbReference type="Pfam" id="PF13302">
    <property type="entry name" value="Acetyltransf_3"/>
    <property type="match status" value="1"/>
</dbReference>
<dbReference type="InterPro" id="IPR051531">
    <property type="entry name" value="N-acetyltransferase"/>
</dbReference>
<dbReference type="EMBL" id="VTEW01000003">
    <property type="protein sequence ID" value="TYS82950.1"/>
    <property type="molecule type" value="Genomic_DNA"/>
</dbReference>
<dbReference type="SUPFAM" id="SSF55729">
    <property type="entry name" value="Acyl-CoA N-acyltransferases (Nat)"/>
    <property type="match status" value="1"/>
</dbReference>
<dbReference type="OrthoDB" id="9798081at2"/>
<dbReference type="InterPro" id="IPR000182">
    <property type="entry name" value="GNAT_dom"/>
</dbReference>
<evidence type="ECO:0000256" key="3">
    <source>
        <dbReference type="ARBA" id="ARBA00038502"/>
    </source>
</evidence>
<comment type="caution">
    <text evidence="5">The sequence shown here is derived from an EMBL/GenBank/DDBJ whole genome shotgun (WGS) entry which is preliminary data.</text>
</comment>
<dbReference type="InterPro" id="IPR016181">
    <property type="entry name" value="Acyl_CoA_acyltransferase"/>
</dbReference>
<evidence type="ECO:0000256" key="2">
    <source>
        <dbReference type="ARBA" id="ARBA00023315"/>
    </source>
</evidence>
<keyword evidence="2" id="KW-0012">Acyltransferase</keyword>
<reference evidence="5 6" key="1">
    <citation type="submission" date="2019-08" db="EMBL/GenBank/DDBJ databases">
        <title>Bacillus genomes from the desert of Cuatro Cienegas, Coahuila.</title>
        <authorList>
            <person name="Olmedo-Alvarez G."/>
        </authorList>
    </citation>
    <scope>NUCLEOTIDE SEQUENCE [LARGE SCALE GENOMIC DNA]</scope>
    <source>
        <strain evidence="5 6">CH451a_14T</strain>
    </source>
</reference>
<dbReference type="AlphaFoldDB" id="A0A5D4U746"/>
<keyword evidence="1 5" id="KW-0808">Transferase</keyword>
<protein>
    <submittedName>
        <fullName evidence="5">GNAT family N-acetyltransferase</fullName>
    </submittedName>
</protein>
<feature type="domain" description="N-acetyltransferase" evidence="4">
    <location>
        <begin position="11"/>
        <end position="181"/>
    </location>
</feature>
<evidence type="ECO:0000256" key="1">
    <source>
        <dbReference type="ARBA" id="ARBA00022679"/>
    </source>
</evidence>
<dbReference type="Proteomes" id="UP000325054">
    <property type="component" value="Unassembled WGS sequence"/>
</dbReference>
<proteinExistence type="inferred from homology"/>